<keyword evidence="2 4" id="KW-0863">Zinc-finger</keyword>
<feature type="compositionally biased region" description="Low complexity" evidence="5">
    <location>
        <begin position="619"/>
        <end position="633"/>
    </location>
</feature>
<sequence>MEQSAQNPMQGLPGNNHSSMPPEFWNTLEASYPDPDQQLQQPPLQHELGSNQPSLGIDWDHPVFQQQARELAPRPDPSHGVYSSLHQPWQQTNSLQQAPQRGYGASPQYQIPPSQFQQGQINFDSRPLNASESSAFPQYSYSTNYFQQQPSLSDSFPEQHTQQRLQPRPQQQSRSSIPSYPLPQGYSSEMLQNTIDLTNDFPDSDPNVTINPQFLNSPQAYSQQQPLQNNFIQGIQQDFQRPGSQQIFDYYQNGIQVQHPLSSTGHPAHMPTGLPTPQVVITNKKPAPKSQTKKTTAKGAKIAKQTSSRSESESSDESELEIEAPDEPSPLPPLRPKEPEAAAQFDTVQAVWSPRNKWPGPEKVKTALVAYKDLVKSLRDAWKEQVQAMKVAENQGDNVKAAQLKEQVTSQRRMMDKIATTTLEMGHPNIVEKLGEHPMVVAALYSFLVDRFQATDFAGTLTINLLKLFARFTSLSEDLMVKTNLSKLLPKFIKKGGQQVKDLTQKILDNAAASTKRKMENDKATKEDQQTKGVPTDSAGVKRAREVDGGLQSGPKRMAVVGNSKDAGKVAPGSNKGAQMNKLPGATAMRPKPTIVAPKPSSLFGTLSSASKRPGTTNAERAAAAAAAKPNAASEKEKSSAPKPSFSFGDLMADLNKPKEAPAPKPVEDQPPETEEERTKRLRKEERRKLRVTWKPDDDLTEVRLFTHDPDEELGPGDGSMRSLGDVKGEGSVLKLHKDLDELEEEDLGGIREEAFTDDYQISTIDYDFEAPMDGNFIKRGGPLVPASPEKEAQDHREATTLMVFHTSPADMPDTPKEPPIPDPEEIVPDVVPFGELPDLVKARQERYYAFINPKPAAPQQPQQPNAAGNGIDITNLLKIIQGGAAGQPPAPPPPPQPAQPDLEKTINMFRQQQPQAPPQMPTIPQAAPVAAPQPQGIDFNAILNVMKQMQGPAAFTQPQQFPPAMAPNLGAMFSQFGGQNQQHAAPHYPQQNYDYDDPERKRGRDNGHYDDFDPAWSRSKRTKSTDKPYKVGLVACKFWAEGMCRKGDNCTYRHDPL</sequence>
<evidence type="ECO:0000256" key="3">
    <source>
        <dbReference type="ARBA" id="ARBA00022833"/>
    </source>
</evidence>
<dbReference type="InterPro" id="IPR036855">
    <property type="entry name" value="Znf_CCCH_sf"/>
</dbReference>
<dbReference type="Proteomes" id="UP001148299">
    <property type="component" value="Unassembled WGS sequence"/>
</dbReference>
<feature type="region of interest" description="Disordered" evidence="5">
    <location>
        <begin position="707"/>
        <end position="726"/>
    </location>
</feature>
<feature type="compositionally biased region" description="Acidic residues" evidence="5">
    <location>
        <begin position="313"/>
        <end position="326"/>
    </location>
</feature>
<feature type="compositionally biased region" description="Basic and acidic residues" evidence="5">
    <location>
        <begin position="677"/>
        <end position="692"/>
    </location>
</feature>
<feature type="compositionally biased region" description="Polar residues" evidence="5">
    <location>
        <begin position="107"/>
        <end position="135"/>
    </location>
</feature>
<feature type="compositionally biased region" description="Polar residues" evidence="5">
    <location>
        <begin position="603"/>
        <end position="618"/>
    </location>
</feature>
<feature type="region of interest" description="Disordered" evidence="5">
    <location>
        <begin position="148"/>
        <end position="187"/>
    </location>
</feature>
<feature type="compositionally biased region" description="Polar residues" evidence="5">
    <location>
        <begin position="979"/>
        <end position="994"/>
    </location>
</feature>
<feature type="compositionally biased region" description="Low complexity" evidence="5">
    <location>
        <begin position="162"/>
        <end position="179"/>
    </location>
</feature>
<dbReference type="SMART" id="SM00356">
    <property type="entry name" value="ZnF_C3H1"/>
    <property type="match status" value="1"/>
</dbReference>
<comment type="caution">
    <text evidence="7">The sequence shown here is derived from an EMBL/GenBank/DDBJ whole genome shotgun (WGS) entry which is preliminary data.</text>
</comment>
<evidence type="ECO:0000259" key="6">
    <source>
        <dbReference type="PROSITE" id="PS50103"/>
    </source>
</evidence>
<feature type="compositionally biased region" description="Basic and acidic residues" evidence="5">
    <location>
        <begin position="517"/>
        <end position="530"/>
    </location>
</feature>
<feature type="compositionally biased region" description="Low complexity" evidence="5">
    <location>
        <begin position="297"/>
        <end position="309"/>
    </location>
</feature>
<evidence type="ECO:0000256" key="4">
    <source>
        <dbReference type="PROSITE-ProRule" id="PRU00723"/>
    </source>
</evidence>
<feature type="compositionally biased region" description="Basic and acidic residues" evidence="5">
    <location>
        <begin position="656"/>
        <end position="668"/>
    </location>
</feature>
<feature type="domain" description="C3H1-type" evidence="6">
    <location>
        <begin position="1031"/>
        <end position="1058"/>
    </location>
</feature>
<feature type="region of interest" description="Disordered" evidence="5">
    <location>
        <begin position="261"/>
        <end position="338"/>
    </location>
</feature>
<gene>
    <name evidence="7" type="ORF">N7541_005722</name>
</gene>
<protein>
    <submittedName>
        <fullName evidence="7">Zinc finger CCCH-type</fullName>
    </submittedName>
</protein>
<dbReference type="Gene3D" id="4.10.1000.10">
    <property type="entry name" value="Zinc finger, CCCH-type"/>
    <property type="match status" value="1"/>
</dbReference>
<feature type="region of interest" description="Disordered" evidence="5">
    <location>
        <begin position="979"/>
        <end position="1027"/>
    </location>
</feature>
<feature type="compositionally biased region" description="Polar residues" evidence="5">
    <location>
        <begin position="84"/>
        <end position="99"/>
    </location>
</feature>
<keyword evidence="8" id="KW-1185">Reference proteome</keyword>
<feature type="compositionally biased region" description="Low complexity" evidence="5">
    <location>
        <begin position="33"/>
        <end position="45"/>
    </location>
</feature>
<dbReference type="Pfam" id="PF18345">
    <property type="entry name" value="zf_CCCH_4"/>
    <property type="match status" value="1"/>
</dbReference>
<feature type="region of interest" description="Disordered" evidence="5">
    <location>
        <begin position="1"/>
        <end position="135"/>
    </location>
</feature>
<feature type="zinc finger region" description="C3H1-type" evidence="4">
    <location>
        <begin position="1031"/>
        <end position="1058"/>
    </location>
</feature>
<evidence type="ECO:0000256" key="5">
    <source>
        <dbReference type="SAM" id="MobiDB-lite"/>
    </source>
</evidence>
<keyword evidence="3 4" id="KW-0862">Zinc</keyword>
<feature type="compositionally biased region" description="Polar residues" evidence="5">
    <location>
        <begin position="148"/>
        <end position="160"/>
    </location>
</feature>
<dbReference type="PROSITE" id="PS50103">
    <property type="entry name" value="ZF_C3H1"/>
    <property type="match status" value="1"/>
</dbReference>
<feature type="region of interest" description="Disordered" evidence="5">
    <location>
        <begin position="883"/>
        <end position="902"/>
    </location>
</feature>
<evidence type="ECO:0000256" key="2">
    <source>
        <dbReference type="ARBA" id="ARBA00022771"/>
    </source>
</evidence>
<dbReference type="AlphaFoldDB" id="A0A9W9R6P4"/>
<evidence type="ECO:0000313" key="7">
    <source>
        <dbReference type="EMBL" id="KAJ5354678.1"/>
    </source>
</evidence>
<dbReference type="GO" id="GO:0008270">
    <property type="term" value="F:zinc ion binding"/>
    <property type="evidence" value="ECO:0007669"/>
    <property type="project" value="UniProtKB-KW"/>
</dbReference>
<feature type="region of interest" description="Disordered" evidence="5">
    <location>
        <begin position="514"/>
        <end position="692"/>
    </location>
</feature>
<proteinExistence type="predicted"/>
<dbReference type="EMBL" id="JAPZBR010000004">
    <property type="protein sequence ID" value="KAJ5354678.1"/>
    <property type="molecule type" value="Genomic_DNA"/>
</dbReference>
<name>A0A9W9R6P4_PENBR</name>
<keyword evidence="1 4" id="KW-0479">Metal-binding</keyword>
<feature type="compositionally biased region" description="Pro residues" evidence="5">
    <location>
        <begin position="889"/>
        <end position="899"/>
    </location>
</feature>
<organism evidence="7 8">
    <name type="scientific">Penicillium brevicompactum</name>
    <dbReference type="NCBI Taxonomy" id="5074"/>
    <lineage>
        <taxon>Eukaryota</taxon>
        <taxon>Fungi</taxon>
        <taxon>Dikarya</taxon>
        <taxon>Ascomycota</taxon>
        <taxon>Pezizomycotina</taxon>
        <taxon>Eurotiomycetes</taxon>
        <taxon>Eurotiomycetidae</taxon>
        <taxon>Eurotiales</taxon>
        <taxon>Aspergillaceae</taxon>
        <taxon>Penicillium</taxon>
    </lineage>
</organism>
<reference evidence="7" key="1">
    <citation type="submission" date="2022-12" db="EMBL/GenBank/DDBJ databases">
        <authorList>
            <person name="Petersen C."/>
        </authorList>
    </citation>
    <scope>NUCLEOTIDE SEQUENCE</scope>
    <source>
        <strain evidence="7">IBT 35675</strain>
    </source>
</reference>
<feature type="compositionally biased region" description="Polar residues" evidence="5">
    <location>
        <begin position="1"/>
        <end position="19"/>
    </location>
</feature>
<dbReference type="InterPro" id="IPR000571">
    <property type="entry name" value="Znf_CCCH"/>
</dbReference>
<feature type="compositionally biased region" description="Basic and acidic residues" evidence="5">
    <location>
        <begin position="999"/>
        <end position="1012"/>
    </location>
</feature>
<dbReference type="SUPFAM" id="SSF90229">
    <property type="entry name" value="CCCH zinc finger"/>
    <property type="match status" value="1"/>
</dbReference>
<accession>A0A9W9R6P4</accession>
<reference evidence="7" key="2">
    <citation type="journal article" date="2023" name="IMA Fungus">
        <title>Comparative genomic study of the Penicillium genus elucidates a diverse pangenome and 15 lateral gene transfer events.</title>
        <authorList>
            <person name="Petersen C."/>
            <person name="Sorensen T."/>
            <person name="Nielsen M.R."/>
            <person name="Sondergaard T.E."/>
            <person name="Sorensen J.L."/>
            <person name="Fitzpatrick D.A."/>
            <person name="Frisvad J.C."/>
            <person name="Nielsen K.L."/>
        </authorList>
    </citation>
    <scope>NUCLEOTIDE SEQUENCE</scope>
    <source>
        <strain evidence="7">IBT 35675</strain>
    </source>
</reference>
<evidence type="ECO:0000256" key="1">
    <source>
        <dbReference type="ARBA" id="ARBA00022723"/>
    </source>
</evidence>
<evidence type="ECO:0000313" key="8">
    <source>
        <dbReference type="Proteomes" id="UP001148299"/>
    </source>
</evidence>